<dbReference type="InterPro" id="IPR017441">
    <property type="entry name" value="Protein_kinase_ATP_BS"/>
</dbReference>
<protein>
    <recommendedName>
        <fullName evidence="1">non-specific serine/threonine protein kinase</fullName>
        <ecNumber evidence="1">2.7.11.1</ecNumber>
    </recommendedName>
</protein>
<accession>A0A438HPK2</accession>
<comment type="catalytic activity">
    <reaction evidence="10">
        <text>L-threonyl-[protein] + ATP = O-phospho-L-threonyl-[protein] + ADP + H(+)</text>
        <dbReference type="Rhea" id="RHEA:46608"/>
        <dbReference type="Rhea" id="RHEA-COMP:11060"/>
        <dbReference type="Rhea" id="RHEA-COMP:11605"/>
        <dbReference type="ChEBI" id="CHEBI:15378"/>
        <dbReference type="ChEBI" id="CHEBI:30013"/>
        <dbReference type="ChEBI" id="CHEBI:30616"/>
        <dbReference type="ChEBI" id="CHEBI:61977"/>
        <dbReference type="ChEBI" id="CHEBI:456216"/>
        <dbReference type="EC" id="2.7.11.1"/>
    </reaction>
</comment>
<dbReference type="PANTHER" id="PTHR27002:SF1095">
    <property type="entry name" value="G-TYPE LECTIN S-RECEPTOR-LIKE SERINE_THREONINE-PROTEIN KINASE RKS1"/>
    <property type="match status" value="1"/>
</dbReference>
<evidence type="ECO:0000256" key="8">
    <source>
        <dbReference type="ARBA" id="ARBA00023157"/>
    </source>
</evidence>
<dbReference type="PROSITE" id="PS50011">
    <property type="entry name" value="PROTEIN_KINASE_DOM"/>
    <property type="match status" value="1"/>
</dbReference>
<dbReference type="PANTHER" id="PTHR27002">
    <property type="entry name" value="RECEPTOR-LIKE SERINE/THREONINE-PROTEIN KINASE SD1-8"/>
    <property type="match status" value="1"/>
</dbReference>
<proteinExistence type="inferred from homology"/>
<dbReference type="GO" id="GO:0004674">
    <property type="term" value="F:protein serine/threonine kinase activity"/>
    <property type="evidence" value="ECO:0007669"/>
    <property type="project" value="UniProtKB-KW"/>
</dbReference>
<evidence type="ECO:0000256" key="12">
    <source>
        <dbReference type="PROSITE-ProRule" id="PRU10141"/>
    </source>
</evidence>
<dbReference type="SMART" id="SM00220">
    <property type="entry name" value="S_TKc"/>
    <property type="match status" value="1"/>
</dbReference>
<evidence type="ECO:0000256" key="9">
    <source>
        <dbReference type="ARBA" id="ARBA00023180"/>
    </source>
</evidence>
<dbReference type="InterPro" id="IPR008271">
    <property type="entry name" value="Ser/Thr_kinase_AS"/>
</dbReference>
<dbReference type="Gene3D" id="3.30.200.20">
    <property type="entry name" value="Phosphorylase Kinase, domain 1"/>
    <property type="match status" value="1"/>
</dbReference>
<evidence type="ECO:0000256" key="11">
    <source>
        <dbReference type="ARBA" id="ARBA00048679"/>
    </source>
</evidence>
<dbReference type="InterPro" id="IPR000719">
    <property type="entry name" value="Prot_kinase_dom"/>
</dbReference>
<dbReference type="EC" id="2.7.11.1" evidence="1"/>
<evidence type="ECO:0000313" key="16">
    <source>
        <dbReference type="Proteomes" id="UP000288805"/>
    </source>
</evidence>
<name>A0A438HPK2_VITVI</name>
<keyword evidence="5 12" id="KW-0547">Nucleotide-binding</keyword>
<dbReference type="InterPro" id="IPR001245">
    <property type="entry name" value="Ser-Thr/Tyr_kinase_cat_dom"/>
</dbReference>
<dbReference type="EMBL" id="QGNW01000194">
    <property type="protein sequence ID" value="RVW86384.1"/>
    <property type="molecule type" value="Genomic_DNA"/>
</dbReference>
<dbReference type="InterPro" id="IPR011009">
    <property type="entry name" value="Kinase-like_dom_sf"/>
</dbReference>
<evidence type="ECO:0000256" key="7">
    <source>
        <dbReference type="ARBA" id="ARBA00022840"/>
    </source>
</evidence>
<comment type="catalytic activity">
    <reaction evidence="11">
        <text>L-seryl-[protein] + ATP = O-phospho-L-seryl-[protein] + ADP + H(+)</text>
        <dbReference type="Rhea" id="RHEA:17989"/>
        <dbReference type="Rhea" id="RHEA-COMP:9863"/>
        <dbReference type="Rhea" id="RHEA-COMP:11604"/>
        <dbReference type="ChEBI" id="CHEBI:15378"/>
        <dbReference type="ChEBI" id="CHEBI:29999"/>
        <dbReference type="ChEBI" id="CHEBI:30616"/>
        <dbReference type="ChEBI" id="CHEBI:83421"/>
        <dbReference type="ChEBI" id="CHEBI:456216"/>
        <dbReference type="EC" id="2.7.11.1"/>
    </reaction>
</comment>
<keyword evidence="15" id="KW-0430">Lectin</keyword>
<keyword evidence="4" id="KW-0732">Signal</keyword>
<evidence type="ECO:0000256" key="2">
    <source>
        <dbReference type="ARBA" id="ARBA00022527"/>
    </source>
</evidence>
<evidence type="ECO:0000256" key="3">
    <source>
        <dbReference type="ARBA" id="ARBA00022679"/>
    </source>
</evidence>
<gene>
    <name evidence="15" type="primary">RKS1_23</name>
    <name evidence="15" type="ORF">CK203_035573</name>
</gene>
<organism evidence="15 16">
    <name type="scientific">Vitis vinifera</name>
    <name type="common">Grape</name>
    <dbReference type="NCBI Taxonomy" id="29760"/>
    <lineage>
        <taxon>Eukaryota</taxon>
        <taxon>Viridiplantae</taxon>
        <taxon>Streptophyta</taxon>
        <taxon>Embryophyta</taxon>
        <taxon>Tracheophyta</taxon>
        <taxon>Spermatophyta</taxon>
        <taxon>Magnoliopsida</taxon>
        <taxon>eudicotyledons</taxon>
        <taxon>Gunneridae</taxon>
        <taxon>Pentapetalae</taxon>
        <taxon>rosids</taxon>
        <taxon>Vitales</taxon>
        <taxon>Vitaceae</taxon>
        <taxon>Viteae</taxon>
        <taxon>Vitis</taxon>
    </lineage>
</organism>
<comment type="similarity">
    <text evidence="13">Belongs to the protein kinase superfamily.</text>
</comment>
<dbReference type="PROSITE" id="PS00108">
    <property type="entry name" value="PROTEIN_KINASE_ST"/>
    <property type="match status" value="1"/>
</dbReference>
<dbReference type="GO" id="GO:0030246">
    <property type="term" value="F:carbohydrate binding"/>
    <property type="evidence" value="ECO:0007669"/>
    <property type="project" value="UniProtKB-KW"/>
</dbReference>
<keyword evidence="2 13" id="KW-0723">Serine/threonine-protein kinase</keyword>
<evidence type="ECO:0000256" key="13">
    <source>
        <dbReference type="RuleBase" id="RU000304"/>
    </source>
</evidence>
<keyword evidence="7 12" id="KW-0067">ATP-binding</keyword>
<dbReference type="FunFam" id="1.10.510.10:FF:001019">
    <property type="entry name" value="G-type lectin S-receptor-like serine/threonine-protein kinase B120"/>
    <property type="match status" value="1"/>
</dbReference>
<sequence>MVDGDSHGGACFGHGSHGLDPYLGKGRQHKLLFNLNLSDTWLAHYSKAKQGNESRTPSKLQLFDLSTIAAATNNFSFTNKLGWGGFGSVYKGQLSNGQEIAVKRLSKDSGQGVEEFKNEVTLIAKLQHRNLVKLLGCCIEEEEKVLIYEYMPNKSLDSFIFDETKRSMLTWEKRFEIIIGIAQGILYLHQDSRLRIIHGDLKASNVLLDVDMIPKISDFGMARLFGGNQIEGSTNRVVGTYGYMSPKYAMEGLFSIKSDVYSFGVLLLEIITGRKNTTYYCGSPSFNLVGYVSKLNLCCFIFPDSSLAAAVAMAPFDSRFDPRQRRHLIRAQLVSQLIRVQMVLLD</sequence>
<dbReference type="SUPFAM" id="SSF56112">
    <property type="entry name" value="Protein kinase-like (PK-like)"/>
    <property type="match status" value="1"/>
</dbReference>
<dbReference type="PROSITE" id="PS00107">
    <property type="entry name" value="PROTEIN_KINASE_ATP"/>
    <property type="match status" value="1"/>
</dbReference>
<keyword evidence="9" id="KW-0325">Glycoprotein</keyword>
<keyword evidence="6 15" id="KW-0418">Kinase</keyword>
<evidence type="ECO:0000256" key="10">
    <source>
        <dbReference type="ARBA" id="ARBA00047899"/>
    </source>
</evidence>
<dbReference type="FunFam" id="3.30.200.20:FF:000195">
    <property type="entry name" value="G-type lectin S-receptor-like serine/threonine-protein kinase"/>
    <property type="match status" value="1"/>
</dbReference>
<feature type="domain" description="Protein kinase" evidence="14">
    <location>
        <begin position="75"/>
        <end position="346"/>
    </location>
</feature>
<dbReference type="Gene3D" id="1.10.510.10">
    <property type="entry name" value="Transferase(Phosphotransferase) domain 1"/>
    <property type="match status" value="1"/>
</dbReference>
<feature type="binding site" evidence="12">
    <location>
        <position position="103"/>
    </location>
    <ligand>
        <name>ATP</name>
        <dbReference type="ChEBI" id="CHEBI:30616"/>
    </ligand>
</feature>
<dbReference type="Pfam" id="PF07714">
    <property type="entry name" value="PK_Tyr_Ser-Thr"/>
    <property type="match status" value="1"/>
</dbReference>
<evidence type="ECO:0000256" key="6">
    <source>
        <dbReference type="ARBA" id="ARBA00022777"/>
    </source>
</evidence>
<evidence type="ECO:0000256" key="5">
    <source>
        <dbReference type="ARBA" id="ARBA00022741"/>
    </source>
</evidence>
<evidence type="ECO:0000256" key="1">
    <source>
        <dbReference type="ARBA" id="ARBA00012513"/>
    </source>
</evidence>
<evidence type="ECO:0000259" key="14">
    <source>
        <dbReference type="PROSITE" id="PS50011"/>
    </source>
</evidence>
<keyword evidence="8" id="KW-1015">Disulfide bond</keyword>
<comment type="caution">
    <text evidence="15">The sequence shown here is derived from an EMBL/GenBank/DDBJ whole genome shotgun (WGS) entry which is preliminary data.</text>
</comment>
<dbReference type="AlphaFoldDB" id="A0A438HPK2"/>
<dbReference type="Proteomes" id="UP000288805">
    <property type="component" value="Unassembled WGS sequence"/>
</dbReference>
<reference evidence="15 16" key="1">
    <citation type="journal article" date="2018" name="PLoS Genet.">
        <title>Population sequencing reveals clonal diversity and ancestral inbreeding in the grapevine cultivar Chardonnay.</title>
        <authorList>
            <person name="Roach M.J."/>
            <person name="Johnson D.L."/>
            <person name="Bohlmann J."/>
            <person name="van Vuuren H.J."/>
            <person name="Jones S.J."/>
            <person name="Pretorius I.S."/>
            <person name="Schmidt S.A."/>
            <person name="Borneman A.R."/>
        </authorList>
    </citation>
    <scope>NUCLEOTIDE SEQUENCE [LARGE SCALE GENOMIC DNA]</scope>
    <source>
        <strain evidence="16">cv. Chardonnay</strain>
        <tissue evidence="15">Leaf</tissue>
    </source>
</reference>
<evidence type="ECO:0000313" key="15">
    <source>
        <dbReference type="EMBL" id="RVW86384.1"/>
    </source>
</evidence>
<keyword evidence="15" id="KW-0675">Receptor</keyword>
<keyword evidence="3" id="KW-0808">Transferase</keyword>
<evidence type="ECO:0000256" key="4">
    <source>
        <dbReference type="ARBA" id="ARBA00022729"/>
    </source>
</evidence>
<dbReference type="GO" id="GO:0005524">
    <property type="term" value="F:ATP binding"/>
    <property type="evidence" value="ECO:0007669"/>
    <property type="project" value="UniProtKB-UniRule"/>
</dbReference>